<sequence>MIAVVGALAGSGWIPAADAAPTRIDGLFAITPGSCSGGSVSGSYFRMILPEGNTSGPFLANGDSACSDKTITPLAPGSAGGLRSGGFQPQPAAAFDAAGNALSGSVTRPVKFYGVGFATATNQVDPQTRRSASVPVLYHNNGEVSGNLSAFGVTWNKQVFNQGSPKPGGGMPGKTSPVRGKYNPQTGDYAIEWTSQIVGGPFNNFTGLWRLTGRAAATAAAAPGAPARPGAPAAPGAAPGAVGVPVAPGAPVTVTAAPPVVNSITVAPTDRSFWQSTGGIATLSSHR</sequence>
<protein>
    <submittedName>
        <fullName evidence="1">Uncharacterized protein</fullName>
    </submittedName>
</protein>
<evidence type="ECO:0000313" key="1">
    <source>
        <dbReference type="EMBL" id="GAB11304.1"/>
    </source>
</evidence>
<reference evidence="1 2" key="1">
    <citation type="submission" date="2011-11" db="EMBL/GenBank/DDBJ databases">
        <title>Whole genome shotgun sequence of Gordonia araii NBRC 100433.</title>
        <authorList>
            <person name="Yoshida Y."/>
            <person name="Hosoyama A."/>
            <person name="Tsuchikane K."/>
            <person name="Katsumata H."/>
            <person name="Yamazaki S."/>
            <person name="Fujita N."/>
        </authorList>
    </citation>
    <scope>NUCLEOTIDE SEQUENCE [LARGE SCALE GENOMIC DNA]</scope>
    <source>
        <strain evidence="1 2">NBRC 100433</strain>
    </source>
</reference>
<evidence type="ECO:0000313" key="2">
    <source>
        <dbReference type="Proteomes" id="UP000035088"/>
    </source>
</evidence>
<dbReference type="AlphaFoldDB" id="G7H665"/>
<dbReference type="EMBL" id="BAEE01000067">
    <property type="protein sequence ID" value="GAB11304.1"/>
    <property type="molecule type" value="Genomic_DNA"/>
</dbReference>
<keyword evidence="2" id="KW-1185">Reference proteome</keyword>
<dbReference type="STRING" id="1073574.GOARA_067_00460"/>
<name>G7H665_9ACTN</name>
<organism evidence="1 2">
    <name type="scientific">Gordonia araii NBRC 100433</name>
    <dbReference type="NCBI Taxonomy" id="1073574"/>
    <lineage>
        <taxon>Bacteria</taxon>
        <taxon>Bacillati</taxon>
        <taxon>Actinomycetota</taxon>
        <taxon>Actinomycetes</taxon>
        <taxon>Mycobacteriales</taxon>
        <taxon>Gordoniaceae</taxon>
        <taxon>Gordonia</taxon>
    </lineage>
</organism>
<proteinExistence type="predicted"/>
<accession>G7H665</accession>
<gene>
    <name evidence="1" type="ORF">GOARA_067_00460</name>
</gene>
<dbReference type="Proteomes" id="UP000035088">
    <property type="component" value="Unassembled WGS sequence"/>
</dbReference>
<comment type="caution">
    <text evidence="1">The sequence shown here is derived from an EMBL/GenBank/DDBJ whole genome shotgun (WGS) entry which is preliminary data.</text>
</comment>